<feature type="compositionally biased region" description="Polar residues" evidence="1">
    <location>
        <begin position="1"/>
        <end position="12"/>
    </location>
</feature>
<evidence type="ECO:0008006" key="3">
    <source>
        <dbReference type="Google" id="ProtNLM"/>
    </source>
</evidence>
<evidence type="ECO:0000313" key="2">
    <source>
        <dbReference type="EMBL" id="WTS18300.1"/>
    </source>
</evidence>
<proteinExistence type="predicted"/>
<dbReference type="AlphaFoldDB" id="A0AAU1UM23"/>
<accession>A0AAU1UM23</accession>
<name>A0AAU1UM23_9ACTN</name>
<protein>
    <recommendedName>
        <fullName evidence="3">DUF2336 domain-containing protein</fullName>
    </recommendedName>
</protein>
<dbReference type="EMBL" id="CP108195">
    <property type="protein sequence ID" value="WTS18300.1"/>
    <property type="molecule type" value="Genomic_DNA"/>
</dbReference>
<reference evidence="2" key="1">
    <citation type="submission" date="2022-10" db="EMBL/GenBank/DDBJ databases">
        <title>The complete genomes of actinobacterial strains from the NBC collection.</title>
        <authorList>
            <person name="Joergensen T.S."/>
            <person name="Alvarez Arevalo M."/>
            <person name="Sterndorff E.B."/>
            <person name="Faurdal D."/>
            <person name="Vuksanovic O."/>
            <person name="Mourched A.-S."/>
            <person name="Charusanti P."/>
            <person name="Shaw S."/>
            <person name="Blin K."/>
            <person name="Weber T."/>
        </authorList>
    </citation>
    <scope>NUCLEOTIDE SEQUENCE</scope>
    <source>
        <strain evidence="2">NBC_00119</strain>
    </source>
</reference>
<feature type="region of interest" description="Disordered" evidence="1">
    <location>
        <begin position="1"/>
        <end position="22"/>
    </location>
</feature>
<gene>
    <name evidence="2" type="ORF">OHU69_49500</name>
</gene>
<sequence length="283" mass="30352">MSSNSSTGNSAEVESGQGPDPTAVRRVLEIAMEQGMEPHELRELARLLAVRARGEDRGLNQPARTVEKAEADSEEIKRAMMEQVADDLDIRGAKYLSSSQLTEAIDAALARTASFPVTIYLSDEASHREVESAVERLLATAGLVVQDRQDPVIGSWFRRMRATLVRTIRSEAVLEGALTAAHVADTRLVLAQDATVTSTLLQNLGPVLASLQPTKDAVVRVGALLIVKVEWAVNVFQLTAAQQAILDHRPQLATSPQDVISALGLLAAPAAERAPAPETAGER</sequence>
<evidence type="ECO:0000256" key="1">
    <source>
        <dbReference type="SAM" id="MobiDB-lite"/>
    </source>
</evidence>
<organism evidence="2">
    <name type="scientific">Streptomyces sp. NBC_00119</name>
    <dbReference type="NCBI Taxonomy" id="2975659"/>
    <lineage>
        <taxon>Bacteria</taxon>
        <taxon>Bacillati</taxon>
        <taxon>Actinomycetota</taxon>
        <taxon>Actinomycetes</taxon>
        <taxon>Kitasatosporales</taxon>
        <taxon>Streptomycetaceae</taxon>
        <taxon>Streptomyces</taxon>
    </lineage>
</organism>